<accession>A0A0R3WIK3</accession>
<proteinExistence type="predicted"/>
<evidence type="ECO:0000313" key="1">
    <source>
        <dbReference type="WBParaSite" id="TTAC_0000043401-mRNA-1"/>
    </source>
</evidence>
<name>A0A0R3WIK3_HYDTA</name>
<sequence length="53" mass="5935">MKPVLSVVPLLHASWAFSSHPYSFPSVCLVCPFPFLRNPQCIFASVYTTTSFL</sequence>
<protein>
    <submittedName>
        <fullName evidence="1">Secreted protein</fullName>
    </submittedName>
</protein>
<dbReference type="WBParaSite" id="TTAC_0000043401-mRNA-1">
    <property type="protein sequence ID" value="TTAC_0000043401-mRNA-1"/>
    <property type="gene ID" value="TTAC_0000043401"/>
</dbReference>
<reference evidence="1" key="1">
    <citation type="submission" date="2017-02" db="UniProtKB">
        <authorList>
            <consortium name="WormBaseParasite"/>
        </authorList>
    </citation>
    <scope>IDENTIFICATION</scope>
</reference>
<organism evidence="1">
    <name type="scientific">Hydatigena taeniaeformis</name>
    <name type="common">Feline tapeworm</name>
    <name type="synonym">Taenia taeniaeformis</name>
    <dbReference type="NCBI Taxonomy" id="6205"/>
    <lineage>
        <taxon>Eukaryota</taxon>
        <taxon>Metazoa</taxon>
        <taxon>Spiralia</taxon>
        <taxon>Lophotrochozoa</taxon>
        <taxon>Platyhelminthes</taxon>
        <taxon>Cestoda</taxon>
        <taxon>Eucestoda</taxon>
        <taxon>Cyclophyllidea</taxon>
        <taxon>Taeniidae</taxon>
        <taxon>Hydatigera</taxon>
    </lineage>
</organism>
<dbReference type="AlphaFoldDB" id="A0A0R3WIK3"/>